<evidence type="ECO:0000313" key="1">
    <source>
        <dbReference type="EMBL" id="GEU88639.1"/>
    </source>
</evidence>
<dbReference type="EMBL" id="BKCJ010009792">
    <property type="protein sequence ID" value="GEU88639.1"/>
    <property type="molecule type" value="Genomic_DNA"/>
</dbReference>
<gene>
    <name evidence="1" type="ORF">Tci_060617</name>
</gene>
<comment type="caution">
    <text evidence="1">The sequence shown here is derived from an EMBL/GenBank/DDBJ whole genome shotgun (WGS) entry which is preliminary data.</text>
</comment>
<dbReference type="AlphaFoldDB" id="A0A6L2NTE5"/>
<organism evidence="1">
    <name type="scientific">Tanacetum cinerariifolium</name>
    <name type="common">Dalmatian daisy</name>
    <name type="synonym">Chrysanthemum cinerariifolium</name>
    <dbReference type="NCBI Taxonomy" id="118510"/>
    <lineage>
        <taxon>Eukaryota</taxon>
        <taxon>Viridiplantae</taxon>
        <taxon>Streptophyta</taxon>
        <taxon>Embryophyta</taxon>
        <taxon>Tracheophyta</taxon>
        <taxon>Spermatophyta</taxon>
        <taxon>Magnoliopsida</taxon>
        <taxon>eudicotyledons</taxon>
        <taxon>Gunneridae</taxon>
        <taxon>Pentapetalae</taxon>
        <taxon>asterids</taxon>
        <taxon>campanulids</taxon>
        <taxon>Asterales</taxon>
        <taxon>Asteraceae</taxon>
        <taxon>Asteroideae</taxon>
        <taxon>Anthemideae</taxon>
        <taxon>Anthemidinae</taxon>
        <taxon>Tanacetum</taxon>
    </lineage>
</organism>
<sequence length="122" mass="14138">MDSTFIHDDEEELQAASTNALAEADKRVKAAVVDIPFKYRTFLDGSNAQTNYLRDKWPDIQTVTAKYTSRKILNQWLRICLISTLCIWINDYPDHLRCMPDPGHERAGRPPRHQANMGHHKF</sequence>
<protein>
    <submittedName>
        <fullName evidence="1">Uncharacterized protein</fullName>
    </submittedName>
</protein>
<reference evidence="1" key="1">
    <citation type="journal article" date="2019" name="Sci. Rep.">
        <title>Draft genome of Tanacetum cinerariifolium, the natural source of mosquito coil.</title>
        <authorList>
            <person name="Yamashiro T."/>
            <person name="Shiraishi A."/>
            <person name="Satake H."/>
            <person name="Nakayama K."/>
        </authorList>
    </citation>
    <scope>NUCLEOTIDE SEQUENCE</scope>
</reference>
<accession>A0A6L2NTE5</accession>
<name>A0A6L2NTE5_TANCI</name>
<proteinExistence type="predicted"/>